<dbReference type="RefSeq" id="WP_008513684.1">
    <property type="nucleotide sequence ID" value="NZ_ACJM01000001.1"/>
</dbReference>
<dbReference type="eggNOG" id="COG4145">
    <property type="taxonomic scope" value="Bacteria"/>
</dbReference>
<dbReference type="STRING" id="555088.DealDRAFT_0009"/>
<evidence type="ECO:0000256" key="7">
    <source>
        <dbReference type="ARBA" id="ARBA00023136"/>
    </source>
</evidence>
<dbReference type="InterPro" id="IPR011849">
    <property type="entry name" value="Na/pantothenate_symporter"/>
</dbReference>
<dbReference type="PROSITE" id="PS00456">
    <property type="entry name" value="NA_SOLUT_SYMP_1"/>
    <property type="match status" value="1"/>
</dbReference>
<comment type="subcellular location">
    <subcellularLocation>
        <location evidence="1">Membrane</location>
        <topology evidence="1">Multi-pass membrane protein</topology>
    </subcellularLocation>
</comment>
<evidence type="ECO:0000256" key="1">
    <source>
        <dbReference type="ARBA" id="ARBA00004141"/>
    </source>
</evidence>
<name>C0GC00_DETAL</name>
<dbReference type="NCBIfam" id="TIGR00813">
    <property type="entry name" value="sss"/>
    <property type="match status" value="1"/>
</dbReference>
<dbReference type="PROSITE" id="PS00457">
    <property type="entry name" value="NA_SOLUT_SYMP_2"/>
    <property type="match status" value="1"/>
</dbReference>
<evidence type="ECO:0000313" key="10">
    <source>
        <dbReference type="Proteomes" id="UP000006443"/>
    </source>
</evidence>
<dbReference type="OrthoDB" id="9810181at2"/>
<protein>
    <submittedName>
        <fullName evidence="9">Sodium/pantothenate symporter</fullName>
    </submittedName>
</protein>
<keyword evidence="6" id="KW-1133">Transmembrane helix</keyword>
<dbReference type="Pfam" id="PF00474">
    <property type="entry name" value="SSF"/>
    <property type="match status" value="1"/>
</dbReference>
<dbReference type="PANTHER" id="PTHR48086">
    <property type="entry name" value="SODIUM/PROLINE SYMPORTER-RELATED"/>
    <property type="match status" value="1"/>
</dbReference>
<evidence type="ECO:0000256" key="2">
    <source>
        <dbReference type="ARBA" id="ARBA00006434"/>
    </source>
</evidence>
<keyword evidence="5" id="KW-0812">Transmembrane</keyword>
<dbReference type="GO" id="GO:0015081">
    <property type="term" value="F:sodium ion transmembrane transporter activity"/>
    <property type="evidence" value="ECO:0007669"/>
    <property type="project" value="InterPro"/>
</dbReference>
<evidence type="ECO:0000256" key="3">
    <source>
        <dbReference type="ARBA" id="ARBA00022448"/>
    </source>
</evidence>
<dbReference type="InterPro" id="IPR050277">
    <property type="entry name" value="Sodium:Solute_Symporter"/>
</dbReference>
<organism evidence="9 10">
    <name type="scientific">Dethiobacter alkaliphilus AHT 1</name>
    <dbReference type="NCBI Taxonomy" id="555088"/>
    <lineage>
        <taxon>Bacteria</taxon>
        <taxon>Bacillati</taxon>
        <taxon>Bacillota</taxon>
        <taxon>Dethiobacteria</taxon>
        <taxon>Dethiobacterales</taxon>
        <taxon>Dethiobacteraceae</taxon>
        <taxon>Dethiobacter</taxon>
    </lineage>
</organism>
<dbReference type="EMBL" id="ACJM01000001">
    <property type="protein sequence ID" value="EEG78735.1"/>
    <property type="molecule type" value="Genomic_DNA"/>
</dbReference>
<keyword evidence="7" id="KW-0472">Membrane</keyword>
<reference evidence="9 10" key="1">
    <citation type="submission" date="2009-02" db="EMBL/GenBank/DDBJ databases">
        <title>Sequencing of the draft genome and assembly of Dethiobacter alkaliphilus AHT 1.</title>
        <authorList>
            <consortium name="US DOE Joint Genome Institute (JGI-PGF)"/>
            <person name="Lucas S."/>
            <person name="Copeland A."/>
            <person name="Lapidus A."/>
            <person name="Glavina del Rio T."/>
            <person name="Dalin E."/>
            <person name="Tice H."/>
            <person name="Bruce D."/>
            <person name="Goodwin L."/>
            <person name="Pitluck S."/>
            <person name="Larimer F."/>
            <person name="Land M.L."/>
            <person name="Hauser L."/>
            <person name="Muyzer G."/>
        </authorList>
    </citation>
    <scope>NUCLEOTIDE SEQUENCE [LARGE SCALE GENOMIC DNA]</scope>
    <source>
        <strain evidence="9 10">AHT 1</strain>
    </source>
</reference>
<dbReference type="GO" id="GO:0015233">
    <property type="term" value="F:pantothenate transmembrane transporter activity"/>
    <property type="evidence" value="ECO:0007669"/>
    <property type="project" value="InterPro"/>
</dbReference>
<keyword evidence="10" id="KW-1185">Reference proteome</keyword>
<dbReference type="InterPro" id="IPR001734">
    <property type="entry name" value="Na/solute_symporter"/>
</dbReference>
<evidence type="ECO:0000256" key="8">
    <source>
        <dbReference type="RuleBase" id="RU362091"/>
    </source>
</evidence>
<dbReference type="PROSITE" id="PS50283">
    <property type="entry name" value="NA_SOLUT_SYMP_3"/>
    <property type="match status" value="1"/>
</dbReference>
<evidence type="ECO:0000256" key="6">
    <source>
        <dbReference type="ARBA" id="ARBA00022989"/>
    </source>
</evidence>
<keyword evidence="3" id="KW-0813">Transport</keyword>
<proteinExistence type="inferred from homology"/>
<sequence length="490" mass="52532">MADARMDVLIPLILYFIVIYALGFYSMRFVTRASHREGTGFLHEYLIGDRNMGGFVLAMTLVATYLSAGSFIGGPGAAYANGLSWVFLAMSQMPTGYFTLAVLGKKFAIVARKINAVTVTDFLKERYDNTLLVVVVSLAVVFFFIAAMSAQFIGAARLIQGSVGVPYETALAFFGISVLIYTIIGGFRAVILTDTLQGIVMTIGTTMVLVAVIVAGGGVPSIIQGMLEIDPGLISPYGPNPELTSMAWVASFWILVGFAIVGLPQVATRAMGYKDSTSLKNGIIYGTVVSMILLLGMHLLGAFGRTMVADLTGDLVVPTVTTTLFPNWVAGIILAGPLAAVMSTVDSQLLLAVGAIVNDIYANLINTKVKNTAKITFISSIVIGAIVFIASFDPPELMVWLNLYANAGLISTFLWPVILGLYWKRANTAGAFASIVTGIGSYIAFDMYWARPLGFHTIVLPLILSLAAFVIATYATPKPDQRIIKKFWGI</sequence>
<dbReference type="InterPro" id="IPR038377">
    <property type="entry name" value="Na/Glc_symporter_sf"/>
</dbReference>
<dbReference type="PANTHER" id="PTHR48086:SF4">
    <property type="entry name" value="SODIUM_PANTOTHENATE SYMPORTER"/>
    <property type="match status" value="1"/>
</dbReference>
<evidence type="ECO:0000313" key="9">
    <source>
        <dbReference type="EMBL" id="EEG78735.1"/>
    </source>
</evidence>
<dbReference type="NCBIfam" id="TIGR02119">
    <property type="entry name" value="panF"/>
    <property type="match status" value="1"/>
</dbReference>
<accession>C0GC00</accession>
<comment type="caution">
    <text evidence="9">The sequence shown here is derived from an EMBL/GenBank/DDBJ whole genome shotgun (WGS) entry which is preliminary data.</text>
</comment>
<dbReference type="GO" id="GO:0005886">
    <property type="term" value="C:plasma membrane"/>
    <property type="evidence" value="ECO:0007669"/>
    <property type="project" value="TreeGrafter"/>
</dbReference>
<dbReference type="InterPro" id="IPR018212">
    <property type="entry name" value="Na/solute_symporter_CS"/>
</dbReference>
<dbReference type="CDD" id="cd10327">
    <property type="entry name" value="SLC5sbd_PanF"/>
    <property type="match status" value="1"/>
</dbReference>
<keyword evidence="4" id="KW-1003">Cell membrane</keyword>
<evidence type="ECO:0000256" key="4">
    <source>
        <dbReference type="ARBA" id="ARBA00022475"/>
    </source>
</evidence>
<dbReference type="GO" id="GO:0036376">
    <property type="term" value="P:sodium ion export across plasma membrane"/>
    <property type="evidence" value="ECO:0007669"/>
    <property type="project" value="InterPro"/>
</dbReference>
<evidence type="ECO:0000256" key="5">
    <source>
        <dbReference type="ARBA" id="ARBA00022692"/>
    </source>
</evidence>
<gene>
    <name evidence="9" type="ORF">DealDRAFT_0009</name>
</gene>
<dbReference type="AlphaFoldDB" id="C0GC00"/>
<dbReference type="Gene3D" id="1.20.1730.10">
    <property type="entry name" value="Sodium/glucose cotransporter"/>
    <property type="match status" value="1"/>
</dbReference>
<comment type="similarity">
    <text evidence="2 8">Belongs to the sodium:solute symporter (SSF) (TC 2.A.21) family.</text>
</comment>
<dbReference type="Proteomes" id="UP000006443">
    <property type="component" value="Unassembled WGS sequence"/>
</dbReference>